<keyword evidence="1" id="KW-1133">Transmembrane helix</keyword>
<evidence type="ECO:0000313" key="2">
    <source>
        <dbReference type="EMBL" id="MEL1240392.1"/>
    </source>
</evidence>
<name>A0ABU9HJU7_9FLAO</name>
<dbReference type="EMBL" id="JBBYHU010000006">
    <property type="protein sequence ID" value="MEL1240392.1"/>
    <property type="molecule type" value="Genomic_DNA"/>
</dbReference>
<keyword evidence="1" id="KW-0472">Membrane</keyword>
<gene>
    <name evidence="2" type="ORF">AAEO59_04960</name>
</gene>
<reference evidence="2 3" key="1">
    <citation type="submission" date="2024-04" db="EMBL/GenBank/DDBJ databases">
        <title>Flavobacterium sp. DGU99 16S ribosomal RNA gene Genome sequencing and assembly.</title>
        <authorList>
            <person name="Park S."/>
        </authorList>
    </citation>
    <scope>NUCLEOTIDE SEQUENCE [LARGE SCALE GENOMIC DNA]</scope>
    <source>
        <strain evidence="2 3">DGU99</strain>
    </source>
</reference>
<comment type="caution">
    <text evidence="2">The sequence shown here is derived from an EMBL/GenBank/DDBJ whole genome shotgun (WGS) entry which is preliminary data.</text>
</comment>
<proteinExistence type="predicted"/>
<dbReference type="RefSeq" id="WP_341699634.1">
    <property type="nucleotide sequence ID" value="NZ_JBBYHU010000006.1"/>
</dbReference>
<dbReference type="Proteomes" id="UP001398556">
    <property type="component" value="Unassembled WGS sequence"/>
</dbReference>
<organism evidence="2 3">
    <name type="scientific">Flavobacterium flavipallidum</name>
    <dbReference type="NCBI Taxonomy" id="3139140"/>
    <lineage>
        <taxon>Bacteria</taxon>
        <taxon>Pseudomonadati</taxon>
        <taxon>Bacteroidota</taxon>
        <taxon>Flavobacteriia</taxon>
        <taxon>Flavobacteriales</taxon>
        <taxon>Flavobacteriaceae</taxon>
        <taxon>Flavobacterium</taxon>
    </lineage>
</organism>
<keyword evidence="3" id="KW-1185">Reference proteome</keyword>
<evidence type="ECO:0000313" key="3">
    <source>
        <dbReference type="Proteomes" id="UP001398556"/>
    </source>
</evidence>
<keyword evidence="1" id="KW-0812">Transmembrane</keyword>
<accession>A0ABU9HJU7</accession>
<protein>
    <submittedName>
        <fullName evidence="2">Uncharacterized protein</fullName>
    </submittedName>
</protein>
<evidence type="ECO:0000256" key="1">
    <source>
        <dbReference type="SAM" id="Phobius"/>
    </source>
</evidence>
<feature type="transmembrane region" description="Helical" evidence="1">
    <location>
        <begin position="19"/>
        <end position="36"/>
    </location>
</feature>
<sequence length="215" mass="25735">MSETTIDITKNVLVNYKDITNWFLLIVIIVIGGINYRKDILLSKKIESFKADLTKREIKFTRHTELQIECLKALYDQIVTLHFSFTNFTNPPYNTHELLQKQIETFHFEFDKTLIFTHRNKILLTDEITNKMKVLHEKYKRINEVSRDEIILLTSILEYPDPNNTQYHYITTAGEENFIKQRIEKLRKLPDVQTFENDIKELREEIEIYFKTLVS</sequence>